<name>A0A1D1ZM60_AUXPR</name>
<accession>A0A1D1ZM60</accession>
<protein>
    <recommendedName>
        <fullName evidence="3">FAM192A/Fyv6 N-terminal domain-containing protein</fullName>
    </recommendedName>
</protein>
<proteinExistence type="predicted"/>
<feature type="compositionally biased region" description="Basic and acidic residues" evidence="1">
    <location>
        <begin position="153"/>
        <end position="173"/>
    </location>
</feature>
<feature type="compositionally biased region" description="Acidic residues" evidence="1">
    <location>
        <begin position="190"/>
        <end position="200"/>
    </location>
</feature>
<evidence type="ECO:0008006" key="3">
    <source>
        <dbReference type="Google" id="ProtNLM"/>
    </source>
</evidence>
<feature type="compositionally biased region" description="Basic and acidic residues" evidence="1">
    <location>
        <begin position="68"/>
        <end position="97"/>
    </location>
</feature>
<feature type="compositionally biased region" description="Low complexity" evidence="1">
    <location>
        <begin position="103"/>
        <end position="116"/>
    </location>
</feature>
<evidence type="ECO:0000313" key="2">
    <source>
        <dbReference type="EMBL" id="JAT68062.1"/>
    </source>
</evidence>
<dbReference type="EMBL" id="GDKF01010560">
    <property type="protein sequence ID" value="JAT68062.1"/>
    <property type="molecule type" value="Transcribed_RNA"/>
</dbReference>
<feature type="region of interest" description="Disordered" evidence="1">
    <location>
        <begin position="68"/>
        <end position="200"/>
    </location>
</feature>
<sequence>MASALPPRKPDPNRFKSVVSMPEDAVKDPDYLRAVQDLEDQQSNRAGWLFAKGAFDKGDLLHLRDEEERGRHLEKEVRDAEQREFARQRAELERRAESGQGAGAAPSAGGAGVAPSKRPPGAEIPSGRQKRMVPLVRIKPLRPEAAAPAVAHESTREAHESAQEPSAEARGEAGSEGEGLAGLLGQYGSDSDDEGEAASS</sequence>
<evidence type="ECO:0000256" key="1">
    <source>
        <dbReference type="SAM" id="MobiDB-lite"/>
    </source>
</evidence>
<feature type="region of interest" description="Disordered" evidence="1">
    <location>
        <begin position="1"/>
        <end position="23"/>
    </location>
</feature>
<reference evidence="2" key="1">
    <citation type="submission" date="2015-08" db="EMBL/GenBank/DDBJ databases">
        <authorList>
            <person name="Babu N.S."/>
            <person name="Beckwith C.J."/>
            <person name="Beseler K.G."/>
            <person name="Brison A."/>
            <person name="Carone J.V."/>
            <person name="Caskin T.P."/>
            <person name="Diamond M."/>
            <person name="Durham M.E."/>
            <person name="Foxe J.M."/>
            <person name="Go M."/>
            <person name="Henderson B.A."/>
            <person name="Jones I.B."/>
            <person name="McGettigan J.A."/>
            <person name="Micheletti S.J."/>
            <person name="Nasrallah M.E."/>
            <person name="Ortiz D."/>
            <person name="Piller C.R."/>
            <person name="Privatt S.R."/>
            <person name="Schneider S.L."/>
            <person name="Sharp S."/>
            <person name="Smith T.C."/>
            <person name="Stanton J.D."/>
            <person name="Ullery H.E."/>
            <person name="Wilson R.J."/>
            <person name="Serrano M.G."/>
            <person name="Buck G."/>
            <person name="Lee V."/>
            <person name="Wang Y."/>
            <person name="Carvalho R."/>
            <person name="Voegtly L."/>
            <person name="Shi R."/>
            <person name="Duckworth R."/>
            <person name="Johnson A."/>
            <person name="Loviza R."/>
            <person name="Walstead R."/>
            <person name="Shah Z."/>
            <person name="Kiflezghi M."/>
            <person name="Wade K."/>
            <person name="Ball S.L."/>
            <person name="Bradley K.W."/>
            <person name="Asai D.J."/>
            <person name="Bowman C.A."/>
            <person name="Russell D.A."/>
            <person name="Pope W.H."/>
            <person name="Jacobs-Sera D."/>
            <person name="Hendrix R.W."/>
            <person name="Hatfull G.F."/>
        </authorList>
    </citation>
    <scope>NUCLEOTIDE SEQUENCE</scope>
</reference>
<gene>
    <name evidence="2" type="ORF">g.22782</name>
</gene>
<organism evidence="2">
    <name type="scientific">Auxenochlorella protothecoides</name>
    <name type="common">Green microalga</name>
    <name type="synonym">Chlorella protothecoides</name>
    <dbReference type="NCBI Taxonomy" id="3075"/>
    <lineage>
        <taxon>Eukaryota</taxon>
        <taxon>Viridiplantae</taxon>
        <taxon>Chlorophyta</taxon>
        <taxon>core chlorophytes</taxon>
        <taxon>Trebouxiophyceae</taxon>
        <taxon>Chlorellales</taxon>
        <taxon>Chlorellaceae</taxon>
        <taxon>Auxenochlorella</taxon>
    </lineage>
</organism>
<dbReference type="AlphaFoldDB" id="A0A1D1ZM60"/>